<feature type="transmembrane region" description="Helical" evidence="6">
    <location>
        <begin position="141"/>
        <end position="161"/>
    </location>
</feature>
<feature type="transmembrane region" description="Helical" evidence="6">
    <location>
        <begin position="255"/>
        <end position="275"/>
    </location>
</feature>
<evidence type="ECO:0000256" key="4">
    <source>
        <dbReference type="ARBA" id="ARBA00022989"/>
    </source>
</evidence>
<proteinExistence type="predicted"/>
<dbReference type="EMBL" id="RFXN01000008">
    <property type="protein sequence ID" value="NBR93501.1"/>
    <property type="molecule type" value="Genomic_DNA"/>
</dbReference>
<evidence type="ECO:0000313" key="9">
    <source>
        <dbReference type="Proteomes" id="UP000740727"/>
    </source>
</evidence>
<accession>A0A965GCC0</accession>
<evidence type="ECO:0000256" key="3">
    <source>
        <dbReference type="ARBA" id="ARBA00022692"/>
    </source>
</evidence>
<feature type="domain" description="Copper resistance protein D" evidence="7">
    <location>
        <begin position="9"/>
        <end position="101"/>
    </location>
</feature>
<evidence type="ECO:0000313" key="8">
    <source>
        <dbReference type="EMBL" id="NBR93501.1"/>
    </source>
</evidence>
<feature type="transmembrane region" description="Helical" evidence="6">
    <location>
        <begin position="80"/>
        <end position="101"/>
    </location>
</feature>
<comment type="subcellular location">
    <subcellularLocation>
        <location evidence="1">Cell membrane</location>
        <topology evidence="1">Multi-pass membrane protein</topology>
    </subcellularLocation>
</comment>
<feature type="transmembrane region" description="Helical" evidence="6">
    <location>
        <begin position="319"/>
        <end position="352"/>
    </location>
</feature>
<sequence>MSTSERELAHPRFHQIALWSLAAVAITGALNGWIRLGSISHIGSRYGVLLLGKSILLILIFTIAFTSYRRNKERVQERTLTRQLAIEGALFVITMAMGVALGQSAPPQSESDAVIHPILGSPMPQSPNFSRLLLGYEPNGLFLAFLVLLVALYIRGVVALTRRGDKWPINRTIFFALGISVADFAVNGGLGVYSHVTFSFHMVAHMALATVAPIGIVLGAPITLALRTLPIGRTPQERGVRGFALALLHSRYSRFLTNPIVSMLIFDGSMFALYFTDLFKWLMSYHFGHFFMEMHFFIVGFLFFASLIGVDPIPNKFPFVGRIVVILAAMSIHAFFSISLMSSSVLVDGGYFASLERPWWPDLLGDQRTGAAFGWAFGEVPILLALAATFVQWVRSDSNEAARIERNSERARQAGVPDEVDRYNEYLKSLDEGNRRDT</sequence>
<dbReference type="InterPro" id="IPR008457">
    <property type="entry name" value="Cu-R_CopD_dom"/>
</dbReference>
<dbReference type="GO" id="GO:0005886">
    <property type="term" value="C:plasma membrane"/>
    <property type="evidence" value="ECO:0007669"/>
    <property type="project" value="UniProtKB-SubCell"/>
</dbReference>
<feature type="transmembrane region" description="Helical" evidence="6">
    <location>
        <begin position="202"/>
        <end position="226"/>
    </location>
</feature>
<name>A0A965GCC0_9PROT</name>
<evidence type="ECO:0000259" key="7">
    <source>
        <dbReference type="Pfam" id="PF05425"/>
    </source>
</evidence>
<feature type="transmembrane region" description="Helical" evidence="6">
    <location>
        <begin position="173"/>
        <end position="196"/>
    </location>
</feature>
<feature type="transmembrane region" description="Helical" evidence="6">
    <location>
        <begin position="372"/>
        <end position="394"/>
    </location>
</feature>
<keyword evidence="5 6" id="KW-0472">Membrane</keyword>
<comment type="caution">
    <text evidence="8">The sequence shown here is derived from an EMBL/GenBank/DDBJ whole genome shotgun (WGS) entry which is preliminary data.</text>
</comment>
<dbReference type="AlphaFoldDB" id="A0A965GCC0"/>
<protein>
    <recommendedName>
        <fullName evidence="7">Copper resistance protein D domain-containing protein</fullName>
    </recommendedName>
</protein>
<evidence type="ECO:0000256" key="2">
    <source>
        <dbReference type="ARBA" id="ARBA00022475"/>
    </source>
</evidence>
<keyword evidence="3 6" id="KW-0812">Transmembrane</keyword>
<reference evidence="8" key="1">
    <citation type="submission" date="2018-10" db="EMBL/GenBank/DDBJ databases">
        <title>Iterative Subtractive Binning of Freshwater Chronoseries Metagenomes Recovers Nearly Complete Genomes from over Four Hundred Novel Species.</title>
        <authorList>
            <person name="Rodriguez-R L.M."/>
            <person name="Tsementzi D."/>
            <person name="Luo C."/>
            <person name="Konstantinidis K.T."/>
        </authorList>
    </citation>
    <scope>NUCLEOTIDE SEQUENCE</scope>
    <source>
        <strain evidence="8">WB5_2A_028</strain>
    </source>
</reference>
<evidence type="ECO:0000256" key="6">
    <source>
        <dbReference type="SAM" id="Phobius"/>
    </source>
</evidence>
<dbReference type="Pfam" id="PF09678">
    <property type="entry name" value="Caa3_CtaG"/>
    <property type="match status" value="1"/>
</dbReference>
<evidence type="ECO:0000256" key="1">
    <source>
        <dbReference type="ARBA" id="ARBA00004651"/>
    </source>
</evidence>
<feature type="transmembrane region" description="Helical" evidence="6">
    <location>
        <begin position="46"/>
        <end position="68"/>
    </location>
</feature>
<dbReference type="Pfam" id="PF05425">
    <property type="entry name" value="CopD"/>
    <property type="match status" value="1"/>
</dbReference>
<gene>
    <name evidence="8" type="ORF">EBT44_01360</name>
</gene>
<dbReference type="InterPro" id="IPR019108">
    <property type="entry name" value="Caa3_assmbl_CtaG-rel"/>
</dbReference>
<keyword evidence="4 6" id="KW-1133">Transmembrane helix</keyword>
<feature type="transmembrane region" description="Helical" evidence="6">
    <location>
        <begin position="16"/>
        <end position="34"/>
    </location>
</feature>
<keyword evidence="2" id="KW-1003">Cell membrane</keyword>
<evidence type="ECO:0000256" key="5">
    <source>
        <dbReference type="ARBA" id="ARBA00023136"/>
    </source>
</evidence>
<dbReference type="Proteomes" id="UP000740727">
    <property type="component" value="Unassembled WGS sequence"/>
</dbReference>
<feature type="transmembrane region" description="Helical" evidence="6">
    <location>
        <begin position="287"/>
        <end position="307"/>
    </location>
</feature>
<organism evidence="8 9">
    <name type="scientific">Candidatus Fonsibacter lacus</name>
    <dbReference type="NCBI Taxonomy" id="2576439"/>
    <lineage>
        <taxon>Bacteria</taxon>
        <taxon>Pseudomonadati</taxon>
        <taxon>Pseudomonadota</taxon>
        <taxon>Alphaproteobacteria</taxon>
        <taxon>Candidatus Pelagibacterales</taxon>
        <taxon>Candidatus Pelagibacterales incertae sedis</taxon>
        <taxon>Candidatus Fonsibacter</taxon>
    </lineage>
</organism>